<dbReference type="RefSeq" id="WP_077995797.1">
    <property type="nucleotide sequence ID" value="NZ_CP019655.1"/>
</dbReference>
<protein>
    <submittedName>
        <fullName evidence="1">Uncharacterized protein</fullName>
    </submittedName>
</protein>
<organism evidence="1 2">
    <name type="scientific">Paenibacillus larvae subsp. larvae</name>
    <dbReference type="NCBI Taxonomy" id="147375"/>
    <lineage>
        <taxon>Bacteria</taxon>
        <taxon>Bacillati</taxon>
        <taxon>Bacillota</taxon>
        <taxon>Bacilli</taxon>
        <taxon>Bacillales</taxon>
        <taxon>Paenibacillaceae</taxon>
        <taxon>Paenibacillus</taxon>
    </lineage>
</organism>
<dbReference type="GeneID" id="64220009"/>
<sequence length="136" mass="15444">MNNKEQKKAAPEKKLQEMNAAEAAWLLYCQVEEGRTMAELVQIGEYLKTFAATKKVSYHSAENHESIQTKTGGQKEMNTNTKQELVMASEETLLTALNWAKECLDSRGTLPKEEAFLLEKIVFLAAEIVSKEHYQF</sequence>
<name>A0A2L1U4B5_9BACL</name>
<proteinExistence type="predicted"/>
<gene>
    <name evidence="1" type="ORF">ERICIII_03653</name>
</gene>
<accession>A0A2L1U4B5</accession>
<evidence type="ECO:0000313" key="1">
    <source>
        <dbReference type="EMBL" id="AVF27762.1"/>
    </source>
</evidence>
<dbReference type="Proteomes" id="UP000239833">
    <property type="component" value="Chromosome"/>
</dbReference>
<evidence type="ECO:0000313" key="2">
    <source>
        <dbReference type="Proteomes" id="UP000239833"/>
    </source>
</evidence>
<dbReference type="EMBL" id="CP019655">
    <property type="protein sequence ID" value="AVF27762.1"/>
    <property type="molecule type" value="Genomic_DNA"/>
</dbReference>
<reference evidence="2" key="1">
    <citation type="submission" date="2017-02" db="EMBL/GenBank/DDBJ databases">
        <title>Delineation of Paenibacillus larvae strains originating from foulbrood outbreaks.</title>
        <authorList>
            <person name="Beims H."/>
            <person name="Bunk B."/>
            <person name="Sproeer C."/>
            <person name="Mohr K.I."/>
            <person name="Pradella S."/>
            <person name="Guenther G."/>
            <person name="Rohde M."/>
            <person name="von der Ohe W."/>
            <person name="Steinert M."/>
        </authorList>
    </citation>
    <scope>NUCLEOTIDE SEQUENCE [LARGE SCALE GENOMIC DNA]</scope>
    <source>
        <strain evidence="2">Eric_III</strain>
    </source>
</reference>
<dbReference type="AlphaFoldDB" id="A0A2L1U4B5"/>